<evidence type="ECO:0000313" key="3">
    <source>
        <dbReference type="Proteomes" id="UP000277424"/>
    </source>
</evidence>
<dbReference type="SUPFAM" id="SSF89796">
    <property type="entry name" value="CoA-transferase family III (CaiB/BaiF)"/>
    <property type="match status" value="1"/>
</dbReference>
<dbReference type="InterPro" id="IPR050483">
    <property type="entry name" value="CoA-transferase_III_domain"/>
</dbReference>
<dbReference type="PANTHER" id="PTHR48207:SF4">
    <property type="entry name" value="BLL6097 PROTEIN"/>
    <property type="match status" value="1"/>
</dbReference>
<proteinExistence type="predicted"/>
<protein>
    <submittedName>
        <fullName evidence="2">Crotonobetainyl-CoA:carnitine CoA-transferase CaiB-like acyl-CoA transferase</fullName>
    </submittedName>
</protein>
<dbReference type="AlphaFoldDB" id="A0A420WRH2"/>
<dbReference type="InterPro" id="IPR003673">
    <property type="entry name" value="CoA-Trfase_fam_III"/>
</dbReference>
<gene>
    <name evidence="2" type="ORF">BCL74_1369</name>
</gene>
<evidence type="ECO:0000256" key="1">
    <source>
        <dbReference type="ARBA" id="ARBA00022679"/>
    </source>
</evidence>
<dbReference type="EMBL" id="RBIG01000001">
    <property type="protein sequence ID" value="RKQ73580.1"/>
    <property type="molecule type" value="Genomic_DNA"/>
</dbReference>
<reference evidence="2 3" key="1">
    <citation type="submission" date="2018-10" db="EMBL/GenBank/DDBJ databases">
        <title>Comparative analysis of microorganisms from saline springs in Andes Mountain Range, Colombia.</title>
        <authorList>
            <person name="Rubin E."/>
        </authorList>
    </citation>
    <scope>NUCLEOTIDE SEQUENCE [LARGE SCALE GENOMIC DNA]</scope>
    <source>
        <strain evidence="2 3">USBA 36</strain>
    </source>
</reference>
<dbReference type="PANTHER" id="PTHR48207">
    <property type="entry name" value="SUCCINATE--HYDROXYMETHYLGLUTARATE COA-TRANSFERASE"/>
    <property type="match status" value="1"/>
</dbReference>
<comment type="caution">
    <text evidence="2">The sequence shown here is derived from an EMBL/GenBank/DDBJ whole genome shotgun (WGS) entry which is preliminary data.</text>
</comment>
<organism evidence="2 3">
    <name type="scientific">Oceanibaculum indicum</name>
    <dbReference type="NCBI Taxonomy" id="526216"/>
    <lineage>
        <taxon>Bacteria</taxon>
        <taxon>Pseudomonadati</taxon>
        <taxon>Pseudomonadota</taxon>
        <taxon>Alphaproteobacteria</taxon>
        <taxon>Rhodospirillales</taxon>
        <taxon>Oceanibaculaceae</taxon>
        <taxon>Oceanibaculum</taxon>
    </lineage>
</organism>
<name>A0A420WRH2_9PROT</name>
<dbReference type="OrthoDB" id="9781472at2"/>
<accession>A0A420WRH2</accession>
<dbReference type="Pfam" id="PF02515">
    <property type="entry name" value="CoA_transf_3"/>
    <property type="match status" value="1"/>
</dbReference>
<sequence>MPARQKGPLSGLKVIELAHIMAGPVCGLMLADMGADVVKVEKVPGGDDARRFVPPFIGDEPAAYMMMNRNKRGVALDLKTETGKQAVRRLLEGADVVIENYRMGTMEKLGLGYEELRRINPGLIYCEISGFGRTGPYADRGGFDLIAQGMSGLMSITGEGEGRPPVKVGAPVTDITAGIIAAMGVLAAYTNRLQTGQGQKVDTSLFEAGIVHTYWQSAICFATGETPQPIGSAHPLNAPYQAFPTQDGWINIGAANQANWERLLKAIEAPHLNDDPRFSSNASRMTNLPALVEILNPIFRTRSTADWLARLEAVGLPAGPVLTIPEMHRDPQALARGVITEVEHSTLGAVKTIGLPIAFSGTPGGPQSGAPVYGEHTAEVLSEAGYSEAEIAEMLASGAARGTATS</sequence>
<evidence type="ECO:0000313" key="2">
    <source>
        <dbReference type="EMBL" id="RKQ73580.1"/>
    </source>
</evidence>
<dbReference type="RefSeq" id="WP_121218544.1">
    <property type="nucleotide sequence ID" value="NZ_RBIG01000001.1"/>
</dbReference>
<dbReference type="InterPro" id="IPR023606">
    <property type="entry name" value="CoA-Trfase_III_dom_1_sf"/>
</dbReference>
<dbReference type="Gene3D" id="3.30.1540.10">
    <property type="entry name" value="formyl-coa transferase, domain 3"/>
    <property type="match status" value="1"/>
</dbReference>
<dbReference type="InterPro" id="IPR044855">
    <property type="entry name" value="CoA-Trfase_III_dom3_sf"/>
</dbReference>
<dbReference type="Proteomes" id="UP000277424">
    <property type="component" value="Unassembled WGS sequence"/>
</dbReference>
<keyword evidence="1 2" id="KW-0808">Transferase</keyword>
<dbReference type="Gene3D" id="3.40.50.10540">
    <property type="entry name" value="Crotonobetainyl-coa:carnitine coa-transferase, domain 1"/>
    <property type="match status" value="1"/>
</dbReference>
<dbReference type="GO" id="GO:0008410">
    <property type="term" value="F:CoA-transferase activity"/>
    <property type="evidence" value="ECO:0007669"/>
    <property type="project" value="TreeGrafter"/>
</dbReference>